<proteinExistence type="predicted"/>
<reference evidence="2" key="1">
    <citation type="submission" date="2017-11" db="EMBL/GenBank/DDBJ databases">
        <title>The complete genome sequence of Sphingopyxis pomeranensis sp. nov. strain WS5A3p.</title>
        <authorList>
            <person name="Kaminski M.A."/>
        </authorList>
    </citation>
    <scope>NUCLEOTIDE SEQUENCE [LARGE SCALE GENOMIC DNA]</scope>
    <source>
        <strain evidence="2">WS5A3p</strain>
    </source>
</reference>
<keyword evidence="2" id="KW-1185">Reference proteome</keyword>
<comment type="caution">
    <text evidence="1">The sequence shown here is derived from an EMBL/GenBank/DDBJ whole genome shotgun (WGS) entry which is preliminary data.</text>
</comment>
<dbReference type="AlphaFoldDB" id="A0A2S8B3G7"/>
<evidence type="ECO:0008006" key="3">
    <source>
        <dbReference type="Google" id="ProtNLM"/>
    </source>
</evidence>
<dbReference type="Proteomes" id="UP000238954">
    <property type="component" value="Chromosome"/>
</dbReference>
<evidence type="ECO:0000313" key="1">
    <source>
        <dbReference type="EMBL" id="PQM26858.1"/>
    </source>
</evidence>
<name>A0A2S8B3G7_9SPHN</name>
<dbReference type="OrthoDB" id="7630206at2"/>
<dbReference type="Pfam" id="PF20043">
    <property type="entry name" value="DUF6445"/>
    <property type="match status" value="1"/>
</dbReference>
<gene>
    <name evidence="1" type="ORF">CVO77_17925</name>
</gene>
<dbReference type="EMBL" id="PHFW01000003">
    <property type="protein sequence ID" value="PQM26858.1"/>
    <property type="molecule type" value="Genomic_DNA"/>
</dbReference>
<dbReference type="InterPro" id="IPR045617">
    <property type="entry name" value="DUF6445"/>
</dbReference>
<dbReference type="RefSeq" id="WP_106000229.1">
    <property type="nucleotide sequence ID" value="NZ_CM009578.1"/>
</dbReference>
<sequence>MPTSIIIVDDFLDDPDPLRAAALRLTYPDQQGAFPGRNSIERINIEGLDQFASDLVGEPLEASGSPLSHAKCRITLAKDIGRAHVHIDSSHWSGILYLSRPQDCRGGTEFFRHKATNSERAPRDQAELEAMGFMDVAQMHREVIERDSKNPDAWDQVMTAPMRYNRLVMLRPWLWHTAGPGFGDSIENGRLVYLMFFKLAR</sequence>
<evidence type="ECO:0000313" key="2">
    <source>
        <dbReference type="Proteomes" id="UP000238954"/>
    </source>
</evidence>
<dbReference type="Gene3D" id="2.60.120.620">
    <property type="entry name" value="q2cbj1_9rhob like domain"/>
    <property type="match status" value="1"/>
</dbReference>
<protein>
    <recommendedName>
        <fullName evidence="3">Phytanoyl-CoA dioxygenase</fullName>
    </recommendedName>
</protein>
<organism evidence="1 2">
    <name type="scientific">Sphingopyxis lindanitolerans</name>
    <dbReference type="NCBI Taxonomy" id="2054227"/>
    <lineage>
        <taxon>Bacteria</taxon>
        <taxon>Pseudomonadati</taxon>
        <taxon>Pseudomonadota</taxon>
        <taxon>Alphaproteobacteria</taxon>
        <taxon>Sphingomonadales</taxon>
        <taxon>Sphingomonadaceae</taxon>
        <taxon>Sphingopyxis</taxon>
    </lineage>
</organism>
<accession>A0A2S8B3G7</accession>